<dbReference type="EMBL" id="KQ418322">
    <property type="protein sequence ID" value="KOF87778.1"/>
    <property type="molecule type" value="Genomic_DNA"/>
</dbReference>
<organism evidence="1">
    <name type="scientific">Octopus bimaculoides</name>
    <name type="common">California two-spotted octopus</name>
    <dbReference type="NCBI Taxonomy" id="37653"/>
    <lineage>
        <taxon>Eukaryota</taxon>
        <taxon>Metazoa</taxon>
        <taxon>Spiralia</taxon>
        <taxon>Lophotrochozoa</taxon>
        <taxon>Mollusca</taxon>
        <taxon>Cephalopoda</taxon>
        <taxon>Coleoidea</taxon>
        <taxon>Octopodiformes</taxon>
        <taxon>Octopoda</taxon>
        <taxon>Incirrata</taxon>
        <taxon>Octopodidae</taxon>
        <taxon>Octopus</taxon>
    </lineage>
</organism>
<evidence type="ECO:0000313" key="1">
    <source>
        <dbReference type="EMBL" id="KOF87778.1"/>
    </source>
</evidence>
<name>A0A0L8HEV2_OCTBM</name>
<proteinExistence type="predicted"/>
<accession>A0A0L8HEV2</accession>
<dbReference type="AlphaFoldDB" id="A0A0L8HEV2"/>
<reference evidence="1" key="1">
    <citation type="submission" date="2015-07" db="EMBL/GenBank/DDBJ databases">
        <title>MeaNS - Measles Nucleotide Surveillance Program.</title>
        <authorList>
            <person name="Tran T."/>
            <person name="Druce J."/>
        </authorList>
    </citation>
    <scope>NUCLEOTIDE SEQUENCE</scope>
    <source>
        <strain evidence="1">UCB-OBI-ISO-001</strain>
        <tissue evidence="1">Gonad</tissue>
    </source>
</reference>
<gene>
    <name evidence="1" type="ORF">OCBIM_22016144mg</name>
</gene>
<protein>
    <submittedName>
        <fullName evidence="1">Uncharacterized protein</fullName>
    </submittedName>
</protein>
<sequence>MYLVLTTEANLGKNSRLSKDLLLVSLFGSKPHIYRTGGIGLYDIHAFPRVISGKNERAATKN</sequence>